<dbReference type="Proteomes" id="UP000004892">
    <property type="component" value="Unassembled WGS sequence"/>
</dbReference>
<keyword evidence="1" id="KW-1133">Transmembrane helix</keyword>
<gene>
    <name evidence="2" type="ORF">HMPREF9449_02399</name>
</gene>
<name>H1DJ20_9BACT</name>
<comment type="caution">
    <text evidence="2">The sequence shown here is derived from an EMBL/GenBank/DDBJ whole genome shotgun (WGS) entry which is preliminary data.</text>
</comment>
<dbReference type="HOGENOM" id="CLU_2956052_0_0_10"/>
<protein>
    <submittedName>
        <fullName evidence="2">Uncharacterized protein</fullName>
    </submittedName>
</protein>
<keyword evidence="1" id="KW-0812">Transmembrane</keyword>
<proteinExistence type="predicted"/>
<dbReference type="eggNOG" id="ENOG502ZI20">
    <property type="taxonomic scope" value="Bacteria"/>
</dbReference>
<evidence type="ECO:0000313" key="3">
    <source>
        <dbReference type="Proteomes" id="UP000004892"/>
    </source>
</evidence>
<reference evidence="2 3" key="1">
    <citation type="submission" date="2012-01" db="EMBL/GenBank/DDBJ databases">
        <title>The Genome Sequence of Odoribacter laneus YIT 12061.</title>
        <authorList>
            <consortium name="The Broad Institute Genome Sequencing Platform"/>
            <person name="Earl A."/>
            <person name="Ward D."/>
            <person name="Feldgarden M."/>
            <person name="Gevers D."/>
            <person name="Morotomi M."/>
            <person name="Young S.K."/>
            <person name="Zeng Q."/>
            <person name="Gargeya S."/>
            <person name="Fitzgerald M."/>
            <person name="Haas B."/>
            <person name="Abouelleil A."/>
            <person name="Alvarado L."/>
            <person name="Arachchi H.M."/>
            <person name="Berlin A."/>
            <person name="Chapman S.B."/>
            <person name="Gearin G."/>
            <person name="Goldberg J."/>
            <person name="Griggs A."/>
            <person name="Gujja S."/>
            <person name="Hansen M."/>
            <person name="Heiman D."/>
            <person name="Howarth C."/>
            <person name="Larimer J."/>
            <person name="Lui A."/>
            <person name="MacDonald P.J.P."/>
            <person name="McCowen C."/>
            <person name="Montmayeur A."/>
            <person name="Murphy C."/>
            <person name="Neiman D."/>
            <person name="Pearson M."/>
            <person name="Priest M."/>
            <person name="Roberts A."/>
            <person name="Saif S."/>
            <person name="Shea T."/>
            <person name="Sisk P."/>
            <person name="Stolte C."/>
            <person name="Sykes S."/>
            <person name="Wortman J."/>
            <person name="Nusbaum C."/>
            <person name="Birren B."/>
        </authorList>
    </citation>
    <scope>NUCLEOTIDE SEQUENCE [LARGE SCALE GENOMIC DNA]</scope>
    <source>
        <strain evidence="2 3">YIT 12061</strain>
    </source>
</reference>
<dbReference type="AlphaFoldDB" id="H1DJ20"/>
<keyword evidence="1" id="KW-0472">Membrane</keyword>
<sequence length="60" mass="6821">MKTVRLLIILGAFLIMISSVFSLMTTTDRTPVYINICAMLSLAIAVSVMNFQKNNRKDRR</sequence>
<keyword evidence="3" id="KW-1185">Reference proteome</keyword>
<feature type="transmembrane region" description="Helical" evidence="1">
    <location>
        <begin position="32"/>
        <end position="51"/>
    </location>
</feature>
<dbReference type="RefSeq" id="WP_009137545.1">
    <property type="nucleotide sequence ID" value="NZ_JH594596.1"/>
</dbReference>
<dbReference type="STRING" id="742817.HMPREF9449_02399"/>
<organism evidence="2 3">
    <name type="scientific">Odoribacter laneus YIT 12061</name>
    <dbReference type="NCBI Taxonomy" id="742817"/>
    <lineage>
        <taxon>Bacteria</taxon>
        <taxon>Pseudomonadati</taxon>
        <taxon>Bacteroidota</taxon>
        <taxon>Bacteroidia</taxon>
        <taxon>Bacteroidales</taxon>
        <taxon>Odoribacteraceae</taxon>
        <taxon>Odoribacter</taxon>
    </lineage>
</organism>
<accession>H1DJ20</accession>
<evidence type="ECO:0000256" key="1">
    <source>
        <dbReference type="SAM" id="Phobius"/>
    </source>
</evidence>
<dbReference type="EMBL" id="ADMC01000025">
    <property type="protein sequence ID" value="EHP46782.1"/>
    <property type="molecule type" value="Genomic_DNA"/>
</dbReference>
<evidence type="ECO:0000313" key="2">
    <source>
        <dbReference type="EMBL" id="EHP46782.1"/>
    </source>
</evidence>
<dbReference type="GeneID" id="98070698"/>